<keyword evidence="1" id="KW-0732">Signal</keyword>
<protein>
    <submittedName>
        <fullName evidence="2">Uncharacterized protein</fullName>
    </submittedName>
</protein>
<evidence type="ECO:0000313" key="2">
    <source>
        <dbReference type="EMBL" id="KAL3316466.1"/>
    </source>
</evidence>
<dbReference type="EMBL" id="JBJKFK010000536">
    <property type="protein sequence ID" value="KAL3316466.1"/>
    <property type="molecule type" value="Genomic_DNA"/>
</dbReference>
<feature type="chain" id="PRO_5044858314" evidence="1">
    <location>
        <begin position="18"/>
        <end position="98"/>
    </location>
</feature>
<organism evidence="2 3">
    <name type="scientific">Cichlidogyrus casuarinus</name>
    <dbReference type="NCBI Taxonomy" id="1844966"/>
    <lineage>
        <taxon>Eukaryota</taxon>
        <taxon>Metazoa</taxon>
        <taxon>Spiralia</taxon>
        <taxon>Lophotrochozoa</taxon>
        <taxon>Platyhelminthes</taxon>
        <taxon>Monogenea</taxon>
        <taxon>Monopisthocotylea</taxon>
        <taxon>Dactylogyridea</taxon>
        <taxon>Ancyrocephalidae</taxon>
        <taxon>Cichlidogyrus</taxon>
    </lineage>
</organism>
<name>A0ABD2QCJ2_9PLAT</name>
<dbReference type="Proteomes" id="UP001626550">
    <property type="component" value="Unassembled WGS sequence"/>
</dbReference>
<comment type="caution">
    <text evidence="2">The sequence shown here is derived from an EMBL/GenBank/DDBJ whole genome shotgun (WGS) entry which is preliminary data.</text>
</comment>
<feature type="signal peptide" evidence="1">
    <location>
        <begin position="1"/>
        <end position="17"/>
    </location>
</feature>
<sequence>MIRLLLVIFGLIGYTWAITTGNPTTQFGNSVPTPLWVNELYLRRMRPTNYPRYHYNLRGWADWPRTSDRPLYGRWSGYTCLLQNPIINLSKLPVHLLS</sequence>
<reference evidence="2 3" key="1">
    <citation type="submission" date="2024-11" db="EMBL/GenBank/DDBJ databases">
        <title>Adaptive evolution of stress response genes in parasites aligns with host niche diversity.</title>
        <authorList>
            <person name="Hahn C."/>
            <person name="Resl P."/>
        </authorList>
    </citation>
    <scope>NUCLEOTIDE SEQUENCE [LARGE SCALE GENOMIC DNA]</scope>
    <source>
        <strain evidence="2">EGGRZ-B1_66</strain>
        <tissue evidence="2">Body</tissue>
    </source>
</reference>
<dbReference type="AlphaFoldDB" id="A0ABD2QCJ2"/>
<gene>
    <name evidence="2" type="ORF">Ciccas_004890</name>
</gene>
<evidence type="ECO:0000313" key="3">
    <source>
        <dbReference type="Proteomes" id="UP001626550"/>
    </source>
</evidence>
<keyword evidence="3" id="KW-1185">Reference proteome</keyword>
<evidence type="ECO:0000256" key="1">
    <source>
        <dbReference type="SAM" id="SignalP"/>
    </source>
</evidence>
<accession>A0ABD2QCJ2</accession>
<proteinExistence type="predicted"/>